<protein>
    <submittedName>
        <fullName evidence="2">Uncharacterized protein</fullName>
    </submittedName>
</protein>
<name>A0A438HDR3_VITVI</name>
<dbReference type="EMBL" id="QGNW01000239">
    <property type="protein sequence ID" value="RVW82499.1"/>
    <property type="molecule type" value="Genomic_DNA"/>
</dbReference>
<evidence type="ECO:0000256" key="1">
    <source>
        <dbReference type="SAM" id="MobiDB-lite"/>
    </source>
</evidence>
<comment type="caution">
    <text evidence="2">The sequence shown here is derived from an EMBL/GenBank/DDBJ whole genome shotgun (WGS) entry which is preliminary data.</text>
</comment>
<feature type="compositionally biased region" description="Polar residues" evidence="1">
    <location>
        <begin position="95"/>
        <end position="112"/>
    </location>
</feature>
<sequence>MQQQNFQRSVALRSDAEGLIPGIIFGWARGSPGGFTGIHDPYEPPLNCEVVLDSRRKHSNTKGWTFSKVYGQEKPSYKSLNDNQYYTPTKAPLPANSNSLKRGQTSLHGSST</sequence>
<reference evidence="2 3" key="1">
    <citation type="journal article" date="2018" name="PLoS Genet.">
        <title>Population sequencing reveals clonal diversity and ancestral inbreeding in the grapevine cultivar Chardonnay.</title>
        <authorList>
            <person name="Roach M.J."/>
            <person name="Johnson D.L."/>
            <person name="Bohlmann J."/>
            <person name="van Vuuren H.J."/>
            <person name="Jones S.J."/>
            <person name="Pretorius I.S."/>
            <person name="Schmidt S.A."/>
            <person name="Borneman A.R."/>
        </authorList>
    </citation>
    <scope>NUCLEOTIDE SEQUENCE [LARGE SCALE GENOMIC DNA]</scope>
    <source>
        <strain evidence="3">cv. Chardonnay</strain>
        <tissue evidence="2">Leaf</tissue>
    </source>
</reference>
<dbReference type="Proteomes" id="UP000288805">
    <property type="component" value="Unassembled WGS sequence"/>
</dbReference>
<organism evidence="2 3">
    <name type="scientific">Vitis vinifera</name>
    <name type="common">Grape</name>
    <dbReference type="NCBI Taxonomy" id="29760"/>
    <lineage>
        <taxon>Eukaryota</taxon>
        <taxon>Viridiplantae</taxon>
        <taxon>Streptophyta</taxon>
        <taxon>Embryophyta</taxon>
        <taxon>Tracheophyta</taxon>
        <taxon>Spermatophyta</taxon>
        <taxon>Magnoliopsida</taxon>
        <taxon>eudicotyledons</taxon>
        <taxon>Gunneridae</taxon>
        <taxon>Pentapetalae</taxon>
        <taxon>rosids</taxon>
        <taxon>Vitales</taxon>
        <taxon>Vitaceae</taxon>
        <taxon>Viteae</taxon>
        <taxon>Vitis</taxon>
    </lineage>
</organism>
<dbReference type="AlphaFoldDB" id="A0A438HDR3"/>
<feature type="compositionally biased region" description="Polar residues" evidence="1">
    <location>
        <begin position="78"/>
        <end position="87"/>
    </location>
</feature>
<accession>A0A438HDR3</accession>
<feature type="region of interest" description="Disordered" evidence="1">
    <location>
        <begin position="75"/>
        <end position="112"/>
    </location>
</feature>
<gene>
    <name evidence="2" type="ORF">CK203_046226</name>
</gene>
<evidence type="ECO:0000313" key="2">
    <source>
        <dbReference type="EMBL" id="RVW82499.1"/>
    </source>
</evidence>
<proteinExistence type="predicted"/>
<evidence type="ECO:0000313" key="3">
    <source>
        <dbReference type="Proteomes" id="UP000288805"/>
    </source>
</evidence>